<feature type="transmembrane region" description="Helical" evidence="7">
    <location>
        <begin position="587"/>
        <end position="605"/>
    </location>
</feature>
<dbReference type="AlphaFoldDB" id="A0A0B7G5S0"/>
<protein>
    <submittedName>
        <fullName evidence="8">UDP-xylose and UDP-N-acetylglucosamine transporter</fullName>
    </submittedName>
</protein>
<dbReference type="SUPFAM" id="SSF103481">
    <property type="entry name" value="Multidrug resistance efflux transporter EmrE"/>
    <property type="match status" value="1"/>
</dbReference>
<feature type="transmembrane region" description="Helical" evidence="7">
    <location>
        <begin position="561"/>
        <end position="581"/>
    </location>
</feature>
<keyword evidence="3" id="KW-0762">Sugar transport</keyword>
<evidence type="ECO:0000256" key="7">
    <source>
        <dbReference type="SAM" id="Phobius"/>
    </source>
</evidence>
<dbReference type="GO" id="GO:0005464">
    <property type="term" value="F:UDP-xylose transmembrane transporter activity"/>
    <property type="evidence" value="ECO:0007669"/>
    <property type="project" value="TreeGrafter"/>
</dbReference>
<dbReference type="PANTHER" id="PTHR10778:SF4">
    <property type="entry name" value="NUCLEOTIDE SUGAR TRANSPORTER SLC35B4"/>
    <property type="match status" value="1"/>
</dbReference>
<evidence type="ECO:0000256" key="3">
    <source>
        <dbReference type="ARBA" id="ARBA00022597"/>
    </source>
</evidence>
<feature type="transmembrane region" description="Helical" evidence="7">
    <location>
        <begin position="57"/>
        <end position="81"/>
    </location>
</feature>
<gene>
    <name evidence="8" type="ORF">RSOLAG1IB_05596</name>
</gene>
<dbReference type="GO" id="GO:0005462">
    <property type="term" value="F:UDP-N-acetylglucosamine transmembrane transporter activity"/>
    <property type="evidence" value="ECO:0007669"/>
    <property type="project" value="TreeGrafter"/>
</dbReference>
<keyword evidence="2" id="KW-0813">Transport</keyword>
<dbReference type="PANTHER" id="PTHR10778">
    <property type="entry name" value="SOLUTE CARRIER FAMILY 35 MEMBER B"/>
    <property type="match status" value="1"/>
</dbReference>
<dbReference type="EMBL" id="LN679108">
    <property type="protein sequence ID" value="CEL63832.1"/>
    <property type="molecule type" value="Genomic_DNA"/>
</dbReference>
<keyword evidence="5 7" id="KW-1133">Transmembrane helix</keyword>
<accession>A0A0B7G5S0</accession>
<dbReference type="Pfam" id="PF08449">
    <property type="entry name" value="UAA"/>
    <property type="match status" value="2"/>
</dbReference>
<comment type="subcellular location">
    <subcellularLocation>
        <location evidence="1">Endomembrane system</location>
        <topology evidence="1">Multi-pass membrane protein</topology>
    </subcellularLocation>
</comment>
<feature type="transmembrane region" description="Helical" evidence="7">
    <location>
        <begin position="445"/>
        <end position="465"/>
    </location>
</feature>
<feature type="transmembrane region" description="Helical" evidence="7">
    <location>
        <begin position="93"/>
        <end position="110"/>
    </location>
</feature>
<evidence type="ECO:0000313" key="9">
    <source>
        <dbReference type="Proteomes" id="UP000059188"/>
    </source>
</evidence>
<evidence type="ECO:0000256" key="1">
    <source>
        <dbReference type="ARBA" id="ARBA00004127"/>
    </source>
</evidence>
<dbReference type="InterPro" id="IPR013657">
    <property type="entry name" value="SCL35B1-4/HUT1"/>
</dbReference>
<organism evidence="8 9">
    <name type="scientific">Thanatephorus cucumeris (strain AG1-IB / isolate 7/3/14)</name>
    <name type="common">Lettuce bottom rot fungus</name>
    <name type="synonym">Rhizoctonia solani</name>
    <dbReference type="NCBI Taxonomy" id="1108050"/>
    <lineage>
        <taxon>Eukaryota</taxon>
        <taxon>Fungi</taxon>
        <taxon>Dikarya</taxon>
        <taxon>Basidiomycota</taxon>
        <taxon>Agaricomycotina</taxon>
        <taxon>Agaricomycetes</taxon>
        <taxon>Cantharellales</taxon>
        <taxon>Ceratobasidiaceae</taxon>
        <taxon>Rhizoctonia</taxon>
        <taxon>Rhizoctonia solani AG-1</taxon>
    </lineage>
</organism>
<keyword evidence="4 7" id="KW-0812">Transmembrane</keyword>
<feature type="transmembrane region" description="Helical" evidence="7">
    <location>
        <begin position="340"/>
        <end position="361"/>
    </location>
</feature>
<evidence type="ECO:0000256" key="4">
    <source>
        <dbReference type="ARBA" id="ARBA00022692"/>
    </source>
</evidence>
<dbReference type="OrthoDB" id="999962at2759"/>
<evidence type="ECO:0000256" key="5">
    <source>
        <dbReference type="ARBA" id="ARBA00022989"/>
    </source>
</evidence>
<dbReference type="InterPro" id="IPR037185">
    <property type="entry name" value="EmrE-like"/>
</dbReference>
<feature type="transmembrane region" description="Helical" evidence="7">
    <location>
        <begin position="368"/>
        <end position="388"/>
    </location>
</feature>
<evidence type="ECO:0000256" key="6">
    <source>
        <dbReference type="ARBA" id="ARBA00023136"/>
    </source>
</evidence>
<reference evidence="8 9" key="1">
    <citation type="submission" date="2014-11" db="EMBL/GenBank/DDBJ databases">
        <authorList>
            <person name="Wibberg Daniel"/>
        </authorList>
    </citation>
    <scope>NUCLEOTIDE SEQUENCE [LARGE SCALE GENOMIC DNA]</scope>
    <source>
        <strain evidence="8">Rhizoctonia solani AG1-IB 7/3/14</strain>
    </source>
</reference>
<dbReference type="GO" id="GO:0000139">
    <property type="term" value="C:Golgi membrane"/>
    <property type="evidence" value="ECO:0007669"/>
    <property type="project" value="TreeGrafter"/>
</dbReference>
<dbReference type="GO" id="GO:0005789">
    <property type="term" value="C:endoplasmic reticulum membrane"/>
    <property type="evidence" value="ECO:0007669"/>
    <property type="project" value="TreeGrafter"/>
</dbReference>
<feature type="transmembrane region" description="Helical" evidence="7">
    <location>
        <begin position="414"/>
        <end position="433"/>
    </location>
</feature>
<evidence type="ECO:0000256" key="2">
    <source>
        <dbReference type="ARBA" id="ARBA00022448"/>
    </source>
</evidence>
<evidence type="ECO:0000313" key="8">
    <source>
        <dbReference type="EMBL" id="CEL63832.1"/>
    </source>
</evidence>
<name>A0A0B7G5S0_THACB</name>
<sequence length="620" mass="67784">MVLGINTTQQYVPAKSCKTIIGIILTHLGTQEPHSAPSWMAESTPSYNNEPSVLTSLFFSAAAQWVVILTLIFGGCCSNALALEYTAKHNPHAGSLITFAQFLLVAIVGLKNRLYVAPPRPRSWHALVDEITHILLRERKKKNGGHVMVGIQTLDVGLGERMNRDVAERVRTVSPTSVIRSSQAAFSNDGQIEYDAVVNGLLDPLMPGGTQKYVTRVYQGEPGPKVLPTATRKSILLFDGHDLESRLASYWDVLIVLGSETSPPATTNTYTGPKVVVQNASENPRVEWTNVDFPTPLLVQLFRLRFKPLRIPLSRWIVQVVLFLITSLLNNAAFKYSIPMAVHIIFRSGGLVVNLLLGLALGKKYTPAQIVSVLLVTVGVALSTTSSLSHKRPKPKPDDEFHTTSVSSFTQDHLIGLTLLTIALVLSGLMGLAQERTYAKYGRHWQEGLFYLHFLALPMFALPGIGGDLVQQFKLANASPPITLQGQIQSLTNSPVFRPAGPLGARVPTHFDPILKRILSFPLFSITLPSFYIPLAVNVFTQFLCVGGVHRLTSQVSSLSVTLVLVVRKAVSLWISVVLVGGNRGDVYLWGGALAVVVGTVAYSLDQGRPKEKKIKEKEL</sequence>
<feature type="transmembrane region" description="Helical" evidence="7">
    <location>
        <begin position="313"/>
        <end position="334"/>
    </location>
</feature>
<keyword evidence="9" id="KW-1185">Reference proteome</keyword>
<proteinExistence type="predicted"/>
<keyword evidence="6 7" id="KW-0472">Membrane</keyword>
<dbReference type="Proteomes" id="UP000059188">
    <property type="component" value="Unassembled WGS sequence"/>
</dbReference>